<gene>
    <name evidence="4" type="ORF">BB560_000557</name>
</gene>
<dbReference type="PANTHER" id="PTHR43016:SF16">
    <property type="entry name" value="METALLOPROTEASE, PUTATIVE (AFU_ORTHOLOGUE AFUA_4G07610)-RELATED"/>
    <property type="match status" value="1"/>
</dbReference>
<comment type="caution">
    <text evidence="4">The sequence shown here is derived from an EMBL/GenBank/DDBJ whole genome shotgun (WGS) entry which is preliminary data.</text>
</comment>
<accession>A0A2T9ZK26</accession>
<dbReference type="InterPro" id="IPR011765">
    <property type="entry name" value="Pept_M16_N"/>
</dbReference>
<dbReference type="InterPro" id="IPR011249">
    <property type="entry name" value="Metalloenz_LuxS/M16"/>
</dbReference>
<sequence length="1170" mass="131251">MDWAISSDFFSIEKVFSIESSSSGTLFPAISLLEQDSSLRVVISRTPGPLCELSILVPTLAENDKGLPHTLEHLIFCGSKNFPIRGYLDAKASINLSEGTNAYTAPDHTLYTLTTAGEEALLNTLPAFLDGVLNPLLSDDQFITEVYHYDENGKEGGVVFSEMSSVENTEYGLKQRELIYGPDSPYAKNFGGHTSAIRQLSIEEIRAYHQKLYRPNRISILIVGSVSFNLDKLVSTFKDNFSIFGDFQKENKIANPDMKVYSINPRLNINEIKFPSDDVEIGSISFVSAFLSAFMKKYKVSNFLNLKIFLGWKGPSLKDSKTRFALSILFEYLTENVSSPLNQRFVEIPNPMASSIGAEIENYEPNSIILTFSGVPYKSDDHSVSKYYNSDYFYKILMEELQKICDSGFTTASYSILDVIKRFLREMNSEMELSPVDEVNQILVSKVLEEFYCLDTGNSKNIKSRKVPFSESIISSFTIVKQLIEEPISFWKDILDKWILNSECVLVKMIPDSQMGIELEKASNEFQKSKVSDLTEVDRTKLRNRIATAALSFESDIFFPNNQANNVYDFCKMQPMAPGNRVDYKTATTKLSEILVSYDMWVGNSEGSFTCYPPIDLLTFYAKSEPQKMNEAINLFFLSFIFMDFTPSRVLSASKKLLSHLLECKRDGYFLLHSITTKLISSKPLSSSESDNRLKGKNGGSEPVDLAVNIFKQEKFIKKVLSALKGSSDNDVDTDDSNDYDSSSSSDSETDEIHSTLTNGSLGPSKENNQELYTVLSKSGPRNSISRLDSISAPDEIDGGEFDVSFILESLKNIKDYIINLFEGDLSQIKGFIQLGVPSNFNIDTDTMITKIVDSWAKLSFVYNSSNKGDNSGSVVLQDGCTLNVPINKILQNPAGDNPFFVDTDNFSNQSKPFPFPYKPIFNFSLPKNTLSESRTVIVPAPSLCSSFSLLMANCADVTGYLDIKSLSNPSLAELEESSLRILTELFSRTDGILYNTVRGKGYAYGAYATYSQLRKRLSINCHDATDVKSAILEIRNVLTQLRDDLDFWDKQVSDFEISVAKSSILYSEFAKISTPNSIFSLSTLANLRGFFDINSYTSYSNELISKVTKESLRHAFLRHFTRLIQTQENSITVIVTPPLELKEDRKNMLKNYSPDPEFTIIRLSELASD</sequence>
<evidence type="ECO:0008006" key="6">
    <source>
        <dbReference type="Google" id="ProtNLM"/>
    </source>
</evidence>
<dbReference type="OrthoDB" id="4953at2759"/>
<dbReference type="SUPFAM" id="SSF63411">
    <property type="entry name" value="LuxS/MPP-like metallohydrolase"/>
    <property type="match status" value="3"/>
</dbReference>
<reference evidence="4 5" key="1">
    <citation type="journal article" date="2018" name="MBio">
        <title>Comparative Genomics Reveals the Core Gene Toolbox for the Fungus-Insect Symbiosis.</title>
        <authorList>
            <person name="Wang Y."/>
            <person name="Stata M."/>
            <person name="Wang W."/>
            <person name="Stajich J.E."/>
            <person name="White M.M."/>
            <person name="Moncalvo J.M."/>
        </authorList>
    </citation>
    <scope>NUCLEOTIDE SEQUENCE [LARGE SCALE GENOMIC DNA]</scope>
    <source>
        <strain evidence="4 5">SC-DP-2</strain>
    </source>
</reference>
<feature type="domain" description="Peptidase M16 N-terminal" evidence="2">
    <location>
        <begin position="48"/>
        <end position="152"/>
    </location>
</feature>
<dbReference type="STRING" id="133381.A0A2T9ZK26"/>
<evidence type="ECO:0000313" key="5">
    <source>
        <dbReference type="Proteomes" id="UP000245609"/>
    </source>
</evidence>
<dbReference type="GO" id="GO:0046872">
    <property type="term" value="F:metal ion binding"/>
    <property type="evidence" value="ECO:0007669"/>
    <property type="project" value="InterPro"/>
</dbReference>
<evidence type="ECO:0000256" key="1">
    <source>
        <dbReference type="SAM" id="MobiDB-lite"/>
    </source>
</evidence>
<dbReference type="Pfam" id="PF05193">
    <property type="entry name" value="Peptidase_M16_C"/>
    <property type="match status" value="1"/>
</dbReference>
<evidence type="ECO:0000313" key="4">
    <source>
        <dbReference type="EMBL" id="PVV04925.1"/>
    </source>
</evidence>
<proteinExistence type="predicted"/>
<name>A0A2T9ZK26_9FUNG</name>
<dbReference type="InterPro" id="IPR007863">
    <property type="entry name" value="Peptidase_M16_C"/>
</dbReference>
<dbReference type="Proteomes" id="UP000245609">
    <property type="component" value="Unassembled WGS sequence"/>
</dbReference>
<feature type="compositionally biased region" description="Polar residues" evidence="1">
    <location>
        <begin position="755"/>
        <end position="767"/>
    </location>
</feature>
<feature type="region of interest" description="Disordered" evidence="1">
    <location>
        <begin position="727"/>
        <end position="767"/>
    </location>
</feature>
<dbReference type="Gene3D" id="3.30.830.10">
    <property type="entry name" value="Metalloenzyme, LuxS/M16 peptidase-like"/>
    <property type="match status" value="3"/>
</dbReference>
<dbReference type="EMBL" id="MBFS01000063">
    <property type="protein sequence ID" value="PVV04925.1"/>
    <property type="molecule type" value="Genomic_DNA"/>
</dbReference>
<evidence type="ECO:0000259" key="3">
    <source>
        <dbReference type="Pfam" id="PF05193"/>
    </source>
</evidence>
<protein>
    <recommendedName>
        <fullName evidence="6">Peptidase M16 N-terminal domain-containing protein</fullName>
    </recommendedName>
</protein>
<dbReference type="Pfam" id="PF00675">
    <property type="entry name" value="Peptidase_M16"/>
    <property type="match status" value="1"/>
</dbReference>
<feature type="domain" description="Peptidase M16 C-terminal" evidence="3">
    <location>
        <begin position="200"/>
        <end position="412"/>
    </location>
</feature>
<organism evidence="4 5">
    <name type="scientific">Smittium megazygosporum</name>
    <dbReference type="NCBI Taxonomy" id="133381"/>
    <lineage>
        <taxon>Eukaryota</taxon>
        <taxon>Fungi</taxon>
        <taxon>Fungi incertae sedis</taxon>
        <taxon>Zoopagomycota</taxon>
        <taxon>Kickxellomycotina</taxon>
        <taxon>Harpellomycetes</taxon>
        <taxon>Harpellales</taxon>
        <taxon>Legeriomycetaceae</taxon>
        <taxon>Smittium</taxon>
    </lineage>
</organism>
<evidence type="ECO:0000259" key="2">
    <source>
        <dbReference type="Pfam" id="PF00675"/>
    </source>
</evidence>
<feature type="compositionally biased region" description="Acidic residues" evidence="1">
    <location>
        <begin position="730"/>
        <end position="739"/>
    </location>
</feature>
<keyword evidence="5" id="KW-1185">Reference proteome</keyword>
<dbReference type="FunFam" id="3.30.830.10:FF:000015">
    <property type="entry name" value="Putative zinc metalloprotease"/>
    <property type="match status" value="1"/>
</dbReference>
<dbReference type="AlphaFoldDB" id="A0A2T9ZK26"/>
<dbReference type="PANTHER" id="PTHR43016">
    <property type="entry name" value="PRESEQUENCE PROTEASE"/>
    <property type="match status" value="1"/>
</dbReference>